<dbReference type="PROSITE" id="PS00061">
    <property type="entry name" value="ADH_SHORT"/>
    <property type="match status" value="1"/>
</dbReference>
<dbReference type="CDD" id="cd05233">
    <property type="entry name" value="SDR_c"/>
    <property type="match status" value="1"/>
</dbReference>
<dbReference type="InterPro" id="IPR057326">
    <property type="entry name" value="KR_dom"/>
</dbReference>
<dbReference type="PANTHER" id="PTHR42760">
    <property type="entry name" value="SHORT-CHAIN DEHYDROGENASES/REDUCTASES FAMILY MEMBER"/>
    <property type="match status" value="1"/>
</dbReference>
<dbReference type="PRINTS" id="PR00080">
    <property type="entry name" value="SDRFAMILY"/>
</dbReference>
<dbReference type="SUPFAM" id="SSF51735">
    <property type="entry name" value="NAD(P)-binding Rossmann-fold domains"/>
    <property type="match status" value="1"/>
</dbReference>
<reference evidence="5 6" key="1">
    <citation type="submission" date="2014-10" db="EMBL/GenBank/DDBJ databases">
        <title>Draft genome sequence of Novosphingobium subterraneum DSM 12447.</title>
        <authorList>
            <person name="Gan H.M."/>
            <person name="Gan H.Y."/>
            <person name="Savka M.A."/>
        </authorList>
    </citation>
    <scope>NUCLEOTIDE SEQUENCE [LARGE SCALE GENOMIC DNA]</scope>
    <source>
        <strain evidence="5 6">DSM 12447</strain>
    </source>
</reference>
<dbReference type="AlphaFoldDB" id="A0A0B9ABE5"/>
<proteinExistence type="inferred from homology"/>
<dbReference type="InterPro" id="IPR002347">
    <property type="entry name" value="SDR_fam"/>
</dbReference>
<dbReference type="PRINTS" id="PR00081">
    <property type="entry name" value="GDHRDH"/>
</dbReference>
<dbReference type="GO" id="GO:0016616">
    <property type="term" value="F:oxidoreductase activity, acting on the CH-OH group of donors, NAD or NADP as acceptor"/>
    <property type="evidence" value="ECO:0007669"/>
    <property type="project" value="UniProtKB-ARBA"/>
</dbReference>
<comment type="caution">
    <text evidence="5">The sequence shown here is derived from an EMBL/GenBank/DDBJ whole genome shotgun (WGS) entry which is preliminary data.</text>
</comment>
<dbReference type="EMBL" id="JRVC01000008">
    <property type="protein sequence ID" value="KHS46665.1"/>
    <property type="molecule type" value="Genomic_DNA"/>
</dbReference>
<feature type="domain" description="Ketoreductase" evidence="4">
    <location>
        <begin position="12"/>
        <end position="194"/>
    </location>
</feature>
<gene>
    <name evidence="5" type="ORF">NJ75_01901</name>
</gene>
<sequence>MDRELTRSLAGRRILITGGTTGIGRATFLALARQGARLFTIGREAEPLAETLRLANLDAGAGMNADVACHADVEKVFAAADARLGEIDALICCAALGAQPLHEMENDDWRYVVETNLVGTLAYARGALDRMLRRQEGHLVLISSISPDIKARGESVYAATKAGINAFAMTLRKEIGEKSIRVTVIEPGSVGTDMQECSLDEQREAIAQGEMLFAEEIAEGIIFALTRSPRCDVSLLRMEPIRQKTA</sequence>
<keyword evidence="2" id="KW-0560">Oxidoreductase</keyword>
<evidence type="ECO:0000256" key="3">
    <source>
        <dbReference type="RuleBase" id="RU000363"/>
    </source>
</evidence>
<dbReference type="InterPro" id="IPR020904">
    <property type="entry name" value="Sc_DH/Rdtase_CS"/>
</dbReference>
<protein>
    <submittedName>
        <fullName evidence="5">Putative oxidoreductase</fullName>
    </submittedName>
</protein>
<dbReference type="STRING" id="48936.NJ75_01901"/>
<comment type="similarity">
    <text evidence="1 3">Belongs to the short-chain dehydrogenases/reductases (SDR) family.</text>
</comment>
<evidence type="ECO:0000313" key="6">
    <source>
        <dbReference type="Proteomes" id="UP000031338"/>
    </source>
</evidence>
<dbReference type="Gene3D" id="3.40.50.720">
    <property type="entry name" value="NAD(P)-binding Rossmann-like Domain"/>
    <property type="match status" value="1"/>
</dbReference>
<dbReference type="GO" id="GO:0048038">
    <property type="term" value="F:quinone binding"/>
    <property type="evidence" value="ECO:0007669"/>
    <property type="project" value="TreeGrafter"/>
</dbReference>
<dbReference type="PATRIC" id="fig|48936.3.peg.1910"/>
<name>A0A0B9ABE5_9SPHN</name>
<dbReference type="SMART" id="SM00822">
    <property type="entry name" value="PKS_KR"/>
    <property type="match status" value="1"/>
</dbReference>
<dbReference type="Pfam" id="PF00106">
    <property type="entry name" value="adh_short"/>
    <property type="match status" value="1"/>
</dbReference>
<dbReference type="RefSeq" id="WP_039333788.1">
    <property type="nucleotide sequence ID" value="NZ_JBNNWK010000010.1"/>
</dbReference>
<dbReference type="InterPro" id="IPR036291">
    <property type="entry name" value="NAD(P)-bd_dom_sf"/>
</dbReference>
<keyword evidence="6" id="KW-1185">Reference proteome</keyword>
<dbReference type="GO" id="GO:0006633">
    <property type="term" value="P:fatty acid biosynthetic process"/>
    <property type="evidence" value="ECO:0007669"/>
    <property type="project" value="TreeGrafter"/>
</dbReference>
<accession>A0A0B9ABE5</accession>
<evidence type="ECO:0000256" key="2">
    <source>
        <dbReference type="ARBA" id="ARBA00023002"/>
    </source>
</evidence>
<evidence type="ECO:0000256" key="1">
    <source>
        <dbReference type="ARBA" id="ARBA00006484"/>
    </source>
</evidence>
<organism evidence="5 6">
    <name type="scientific">Novosphingobium subterraneum</name>
    <dbReference type="NCBI Taxonomy" id="48936"/>
    <lineage>
        <taxon>Bacteria</taxon>
        <taxon>Pseudomonadati</taxon>
        <taxon>Pseudomonadota</taxon>
        <taxon>Alphaproteobacteria</taxon>
        <taxon>Sphingomonadales</taxon>
        <taxon>Sphingomonadaceae</taxon>
        <taxon>Novosphingobium</taxon>
    </lineage>
</organism>
<evidence type="ECO:0000313" key="5">
    <source>
        <dbReference type="EMBL" id="KHS46665.1"/>
    </source>
</evidence>
<dbReference type="PANTHER" id="PTHR42760:SF133">
    <property type="entry name" value="3-OXOACYL-[ACYL-CARRIER-PROTEIN] REDUCTASE"/>
    <property type="match status" value="1"/>
</dbReference>
<dbReference type="Proteomes" id="UP000031338">
    <property type="component" value="Unassembled WGS sequence"/>
</dbReference>
<evidence type="ECO:0000259" key="4">
    <source>
        <dbReference type="SMART" id="SM00822"/>
    </source>
</evidence>